<proteinExistence type="predicted"/>
<dbReference type="EMBL" id="RJSE01000007">
    <property type="protein sequence ID" value="RNL62325.1"/>
    <property type="molecule type" value="Genomic_DNA"/>
</dbReference>
<dbReference type="RefSeq" id="WP_123227621.1">
    <property type="nucleotide sequence ID" value="NZ_RJSE01000007.1"/>
</dbReference>
<reference evidence="1 2" key="1">
    <citation type="submission" date="2018-11" db="EMBL/GenBank/DDBJ databases">
        <authorList>
            <person name="Li F."/>
        </authorList>
    </citation>
    <scope>NUCLEOTIDE SEQUENCE [LARGE SCALE GENOMIC DNA]</scope>
    <source>
        <strain evidence="1 2">Gsoil 097</strain>
    </source>
</reference>
<name>A0A3N0CFV2_9ACTN</name>
<comment type="caution">
    <text evidence="1">The sequence shown here is derived from an EMBL/GenBank/DDBJ whole genome shotgun (WGS) entry which is preliminary data.</text>
</comment>
<evidence type="ECO:0000313" key="2">
    <source>
        <dbReference type="Proteomes" id="UP000267128"/>
    </source>
</evidence>
<protein>
    <submittedName>
        <fullName evidence="1">Uncharacterized protein</fullName>
    </submittedName>
</protein>
<dbReference type="Proteomes" id="UP000267128">
    <property type="component" value="Unassembled WGS sequence"/>
</dbReference>
<gene>
    <name evidence="1" type="ORF">EFK50_11125</name>
</gene>
<accession>A0A3N0CFV2</accession>
<evidence type="ECO:0000313" key="1">
    <source>
        <dbReference type="EMBL" id="RNL62325.1"/>
    </source>
</evidence>
<sequence>MCECLNDVVEIAVCVQTGALTDDDAALELGAVALWANHHRLIDLAMARTAPVHYAVALMNVPRGGAAAHWLVADLARIIDVEERCGLNPAWRAYAALWLAHMAAAVSRSTPDPSSAERALASARKHVDNVGGVCADSLQAPPTVAELEQDPYAWVRCEGPPATLPSAAELAAGTAAVVPDPAVVDLSPVVLGLRTINSDDWRTWSTAALVRRLHEG</sequence>
<organism evidence="1 2">
    <name type="scientific">Nocardioides marmoriginsengisoli</name>
    <dbReference type="NCBI Taxonomy" id="661483"/>
    <lineage>
        <taxon>Bacteria</taxon>
        <taxon>Bacillati</taxon>
        <taxon>Actinomycetota</taxon>
        <taxon>Actinomycetes</taxon>
        <taxon>Propionibacteriales</taxon>
        <taxon>Nocardioidaceae</taxon>
        <taxon>Nocardioides</taxon>
    </lineage>
</organism>
<keyword evidence="2" id="KW-1185">Reference proteome</keyword>
<dbReference type="AlphaFoldDB" id="A0A3N0CFV2"/>